<feature type="compositionally biased region" description="Basic and acidic residues" evidence="1">
    <location>
        <begin position="122"/>
        <end position="131"/>
    </location>
</feature>
<gene>
    <name evidence="2" type="ORF">BDN70DRAFT_880130</name>
</gene>
<sequence>MTDSFDEIGIHSYGMDGLEELKTKLSDDDVFIAFYREELDVDPGYILINYIPPSISGVKRARTLVHSRRVGAIFKKHQTIFTVDSISLLTTDNIHRAIVNPESAFPAPSHSASSSQQLSDRPPQEQRDTYKLDSVQRALPPLQPVRLNQDQRDTQSPLAPLRPVRAQSQEQHDNHTSQPSLPPLQPVRPQNNRASPPKPIVPDMARRSFTATYVPEMQPPTTIPPLPPLPKGGSMFTNLLRRKKRTDDSYDDMDDVPPPTPPKDKGVHQVTQSYSLPSGSSTRNQPLRHHRSRSLSDYAVISHVRGSDEVFIEPERKYEPYQAFSLRPSGKWSNELPHDPEERARRRREAQLHREREEQEAIEEEAQRQRQLKLQKEEFEKQEKEEEGRRKVEVEREIRRITAERRRREMLEKEEEERKRQELEERKRIDRERRVEEHRRLEEWRKEQVRRGEIVARQAEETKRREEAERTKKIQQAAAKLKRAKEDSDLTGWITIQTADSLSWKRRFYKFVGNTVYLYRSPKDLTLFEEANLEGQVRGLKEWNEGYDELEAIAFSFVVEFKDDRLHWAMFADSEEEKYKILGLFKIAAGL</sequence>
<evidence type="ECO:0000256" key="1">
    <source>
        <dbReference type="SAM" id="MobiDB-lite"/>
    </source>
</evidence>
<feature type="compositionally biased region" description="Low complexity" evidence="1">
    <location>
        <begin position="103"/>
        <end position="115"/>
    </location>
</feature>
<evidence type="ECO:0000313" key="2">
    <source>
        <dbReference type="EMBL" id="KAF9478270.1"/>
    </source>
</evidence>
<reference evidence="2" key="1">
    <citation type="submission" date="2020-11" db="EMBL/GenBank/DDBJ databases">
        <authorList>
            <consortium name="DOE Joint Genome Institute"/>
            <person name="Ahrendt S."/>
            <person name="Riley R."/>
            <person name="Andreopoulos W."/>
            <person name="Labutti K."/>
            <person name="Pangilinan J."/>
            <person name="Ruiz-Duenas F.J."/>
            <person name="Barrasa J.M."/>
            <person name="Sanchez-Garcia M."/>
            <person name="Camarero S."/>
            <person name="Miyauchi S."/>
            <person name="Serrano A."/>
            <person name="Linde D."/>
            <person name="Babiker R."/>
            <person name="Drula E."/>
            <person name="Ayuso-Fernandez I."/>
            <person name="Pacheco R."/>
            <person name="Padilla G."/>
            <person name="Ferreira P."/>
            <person name="Barriuso J."/>
            <person name="Kellner H."/>
            <person name="Castanera R."/>
            <person name="Alfaro M."/>
            <person name="Ramirez L."/>
            <person name="Pisabarro A.G."/>
            <person name="Kuo A."/>
            <person name="Tritt A."/>
            <person name="Lipzen A."/>
            <person name="He G."/>
            <person name="Yan M."/>
            <person name="Ng V."/>
            <person name="Cullen D."/>
            <person name="Martin F."/>
            <person name="Rosso M.-N."/>
            <person name="Henrissat B."/>
            <person name="Hibbett D."/>
            <person name="Martinez A.T."/>
            <person name="Grigoriev I.V."/>
        </authorList>
    </citation>
    <scope>NUCLEOTIDE SEQUENCE</scope>
    <source>
        <strain evidence="2">CIRM-BRFM 674</strain>
    </source>
</reference>
<dbReference type="SUPFAM" id="SSF55753">
    <property type="entry name" value="Actin depolymerizing proteins"/>
    <property type="match status" value="1"/>
</dbReference>
<dbReference type="InterPro" id="IPR029006">
    <property type="entry name" value="ADF-H/Gelsolin-like_dom_sf"/>
</dbReference>
<feature type="region of interest" description="Disordered" evidence="1">
    <location>
        <begin position="327"/>
        <end position="369"/>
    </location>
</feature>
<dbReference type="Proteomes" id="UP000807469">
    <property type="component" value="Unassembled WGS sequence"/>
</dbReference>
<dbReference type="CDD" id="cd00821">
    <property type="entry name" value="PH"/>
    <property type="match status" value="1"/>
</dbReference>
<feature type="compositionally biased region" description="Polar residues" evidence="1">
    <location>
        <begin position="269"/>
        <end position="285"/>
    </location>
</feature>
<dbReference type="InterPro" id="IPR011993">
    <property type="entry name" value="PH-like_dom_sf"/>
</dbReference>
<dbReference type="AlphaFoldDB" id="A0A9P6CZB7"/>
<proteinExistence type="predicted"/>
<feature type="compositionally biased region" description="Pro residues" evidence="1">
    <location>
        <begin position="217"/>
        <end position="230"/>
    </location>
</feature>
<evidence type="ECO:0008006" key="4">
    <source>
        <dbReference type="Google" id="ProtNLM"/>
    </source>
</evidence>
<dbReference type="EMBL" id="MU155238">
    <property type="protein sequence ID" value="KAF9478270.1"/>
    <property type="molecule type" value="Genomic_DNA"/>
</dbReference>
<dbReference type="SUPFAM" id="SSF50729">
    <property type="entry name" value="PH domain-like"/>
    <property type="match status" value="1"/>
</dbReference>
<dbReference type="Gene3D" id="2.30.29.30">
    <property type="entry name" value="Pleckstrin-homology domain (PH domain)/Phosphotyrosine-binding domain (PTB)"/>
    <property type="match status" value="1"/>
</dbReference>
<protein>
    <recommendedName>
        <fullName evidence="4">ADF-H domain-containing protein</fullName>
    </recommendedName>
</protein>
<dbReference type="Gene3D" id="3.40.20.10">
    <property type="entry name" value="Severin"/>
    <property type="match status" value="1"/>
</dbReference>
<organism evidence="2 3">
    <name type="scientific">Pholiota conissans</name>
    <dbReference type="NCBI Taxonomy" id="109636"/>
    <lineage>
        <taxon>Eukaryota</taxon>
        <taxon>Fungi</taxon>
        <taxon>Dikarya</taxon>
        <taxon>Basidiomycota</taxon>
        <taxon>Agaricomycotina</taxon>
        <taxon>Agaricomycetes</taxon>
        <taxon>Agaricomycetidae</taxon>
        <taxon>Agaricales</taxon>
        <taxon>Agaricineae</taxon>
        <taxon>Strophariaceae</taxon>
        <taxon>Pholiota</taxon>
    </lineage>
</organism>
<feature type="region of interest" description="Disordered" evidence="1">
    <location>
        <begin position="103"/>
        <end position="294"/>
    </location>
</feature>
<comment type="caution">
    <text evidence="2">The sequence shown here is derived from an EMBL/GenBank/DDBJ whole genome shotgun (WGS) entry which is preliminary data.</text>
</comment>
<evidence type="ECO:0000313" key="3">
    <source>
        <dbReference type="Proteomes" id="UP000807469"/>
    </source>
</evidence>
<dbReference type="OrthoDB" id="67965at2759"/>
<accession>A0A9P6CZB7</accession>
<feature type="compositionally biased region" description="Basic and acidic residues" evidence="1">
    <location>
        <begin position="336"/>
        <end position="359"/>
    </location>
</feature>
<name>A0A9P6CZB7_9AGAR</name>
<keyword evidence="3" id="KW-1185">Reference proteome</keyword>